<sequence>MLKWQRKGRSISMSDYREKKNARLLMAIHGLQAEPNQQWEDRLMDALNHHTEFYVPMRTVGEGQERKPAFAVVEDKDHNHFYVLFTSQEKAKHWTKGLETHAVLSFHQVASMALGDPRISGFVINMNTENFILWRQFIVNCFHQNQAHLMGQDPVQVSDAIEFSDPVGDTKELEEALAEYMRDDQNVTAAYLVGARQNDKEFNVCIVSHVGSIQPSFSNISVLGRDFGGNTPLAVMSYQNKKAEDAVRDRMPFYRRPFVL</sequence>
<dbReference type="InParanoid" id="C2KZA2"/>
<evidence type="ECO:0000259" key="1">
    <source>
        <dbReference type="Pfam" id="PF07179"/>
    </source>
</evidence>
<evidence type="ECO:0008006" key="5">
    <source>
        <dbReference type="Google" id="ProtNLM"/>
    </source>
</evidence>
<dbReference type="Pfam" id="PF14581">
    <property type="entry name" value="SseB_C"/>
    <property type="match status" value="1"/>
</dbReference>
<dbReference type="InterPro" id="IPR009839">
    <property type="entry name" value="SseB_N"/>
</dbReference>
<feature type="domain" description="SseB protein C-terminal" evidence="2">
    <location>
        <begin position="160"/>
        <end position="256"/>
    </location>
</feature>
<dbReference type="eggNOG" id="ENOG5032R83">
    <property type="taxonomic scope" value="Bacteria"/>
</dbReference>
<name>C2KZA2_9FIRM</name>
<comment type="caution">
    <text evidence="3">The sequence shown here is derived from an EMBL/GenBank/DDBJ whole genome shotgun (WGS) entry which is preliminary data.</text>
</comment>
<reference evidence="3 4" key="1">
    <citation type="submission" date="2009-04" db="EMBL/GenBank/DDBJ databases">
        <authorList>
            <person name="Qin X."/>
            <person name="Bachman B."/>
            <person name="Battles P."/>
            <person name="Bell A."/>
            <person name="Bess C."/>
            <person name="Bickham C."/>
            <person name="Chaboub L."/>
            <person name="Chen D."/>
            <person name="Coyle M."/>
            <person name="Deiros D.R."/>
            <person name="Dinh H."/>
            <person name="Forbes L."/>
            <person name="Fowler G."/>
            <person name="Francisco L."/>
            <person name="Fu Q."/>
            <person name="Gubbala S."/>
            <person name="Hale W."/>
            <person name="Han Y."/>
            <person name="Hemphill L."/>
            <person name="Highlander S.K."/>
            <person name="Hirani K."/>
            <person name="Hogues M."/>
            <person name="Jackson L."/>
            <person name="Jakkamsetti A."/>
            <person name="Javaid M."/>
            <person name="Jiang H."/>
            <person name="Korchina V."/>
            <person name="Kovar C."/>
            <person name="Lara F."/>
            <person name="Lee S."/>
            <person name="Mata R."/>
            <person name="Mathew T."/>
            <person name="Moen C."/>
            <person name="Morales K."/>
            <person name="Munidasa M."/>
            <person name="Nazareth L."/>
            <person name="Ngo R."/>
            <person name="Nguyen L."/>
            <person name="Okwuonu G."/>
            <person name="Ongeri F."/>
            <person name="Patil S."/>
            <person name="Petrosino J."/>
            <person name="Pham C."/>
            <person name="Pham P."/>
            <person name="Pu L.-L."/>
            <person name="Puazo M."/>
            <person name="Raj R."/>
            <person name="Reid J."/>
            <person name="Rouhana J."/>
            <person name="Saada N."/>
            <person name="Shang Y."/>
            <person name="Simmons D."/>
            <person name="Thornton R."/>
            <person name="Warren J."/>
            <person name="Weissenberger G."/>
            <person name="Zhang J."/>
            <person name="Zhang L."/>
            <person name="Zhou C."/>
            <person name="Zhu D."/>
            <person name="Muzny D."/>
            <person name="Worley K."/>
            <person name="Gibbs R."/>
        </authorList>
    </citation>
    <scope>NUCLEOTIDE SEQUENCE [LARGE SCALE GENOMIC DNA]</scope>
    <source>
        <strain evidence="3 4">F0268</strain>
    </source>
</reference>
<protein>
    <recommendedName>
        <fullName evidence="5">SseB protein N-terminal domain-containing protein</fullName>
    </recommendedName>
</protein>
<dbReference type="InterPro" id="IPR027945">
    <property type="entry name" value="SseB_C"/>
</dbReference>
<dbReference type="Pfam" id="PF07179">
    <property type="entry name" value="SseB"/>
    <property type="match status" value="1"/>
</dbReference>
<accession>C2KZA2</accession>
<dbReference type="Proteomes" id="UP000004121">
    <property type="component" value="Unassembled WGS sequence"/>
</dbReference>
<evidence type="ECO:0000313" key="3">
    <source>
        <dbReference type="EMBL" id="EEJ50909.1"/>
    </source>
</evidence>
<organism evidence="3 4">
    <name type="scientific">Oribacterium sinus F0268</name>
    <dbReference type="NCBI Taxonomy" id="585501"/>
    <lineage>
        <taxon>Bacteria</taxon>
        <taxon>Bacillati</taxon>
        <taxon>Bacillota</taxon>
        <taxon>Clostridia</taxon>
        <taxon>Lachnospirales</taxon>
        <taxon>Lachnospiraceae</taxon>
        <taxon>Oribacterium</taxon>
    </lineage>
</organism>
<dbReference type="AlphaFoldDB" id="C2KZA2"/>
<evidence type="ECO:0000313" key="4">
    <source>
        <dbReference type="Proteomes" id="UP000004121"/>
    </source>
</evidence>
<gene>
    <name evidence="3" type="ORF">HMPREF6123_1821</name>
</gene>
<dbReference type="HOGENOM" id="CLU_1119297_0_0_9"/>
<feature type="domain" description="SseB protein N-terminal" evidence="1">
    <location>
        <begin position="27"/>
        <end position="130"/>
    </location>
</feature>
<proteinExistence type="predicted"/>
<evidence type="ECO:0000259" key="2">
    <source>
        <dbReference type="Pfam" id="PF14581"/>
    </source>
</evidence>
<dbReference type="STRING" id="585501.HMPREF6123_1821"/>
<dbReference type="EMBL" id="ACKX01000182">
    <property type="protein sequence ID" value="EEJ50909.1"/>
    <property type="molecule type" value="Genomic_DNA"/>
</dbReference>
<keyword evidence="4" id="KW-1185">Reference proteome</keyword>